<sequence>MKDGLDMQCVEVAWDNPDAVLLRNAQSADVSSRYGSPINLYEPTPDGLVTTVVLYENGPAALPVGCAALVDVTGTEDVFDGRKTVEMRRMFIRPELRGNGFSRGIIAALHDLARAHGFEQIVLTSGTKQPEAVGLYKSQGYQDQAPYGIGKQWDTALFFKHDLSQDAAVSA</sequence>
<proteinExistence type="predicted"/>
<keyword evidence="1" id="KW-0808">Transferase</keyword>
<evidence type="ECO:0000256" key="1">
    <source>
        <dbReference type="ARBA" id="ARBA00022679"/>
    </source>
</evidence>
<gene>
    <name evidence="4" type="ORF">V5R04_14860</name>
</gene>
<dbReference type="InterPro" id="IPR016181">
    <property type="entry name" value="Acyl_CoA_acyltransferase"/>
</dbReference>
<evidence type="ECO:0000313" key="4">
    <source>
        <dbReference type="EMBL" id="XBH21471.1"/>
    </source>
</evidence>
<evidence type="ECO:0000256" key="2">
    <source>
        <dbReference type="ARBA" id="ARBA00023315"/>
    </source>
</evidence>
<dbReference type="AlphaFoldDB" id="A0AAU7DW21"/>
<protein>
    <submittedName>
        <fullName evidence="4">GNAT family N-acetyltransferase</fullName>
    </submittedName>
</protein>
<dbReference type="Gene3D" id="3.40.630.30">
    <property type="match status" value="1"/>
</dbReference>
<evidence type="ECO:0000259" key="3">
    <source>
        <dbReference type="PROSITE" id="PS51186"/>
    </source>
</evidence>
<dbReference type="SUPFAM" id="SSF55729">
    <property type="entry name" value="Acyl-CoA N-acyltransferases (Nat)"/>
    <property type="match status" value="1"/>
</dbReference>
<dbReference type="CDD" id="cd04301">
    <property type="entry name" value="NAT_SF"/>
    <property type="match status" value="1"/>
</dbReference>
<reference evidence="4" key="1">
    <citation type="submission" date="2024-02" db="EMBL/GenBank/DDBJ databases">
        <title>Tomenella chthoni gen. nov. sp. nov., a member of the family Jonesiaceae isolated from bat guano.</title>
        <authorList>
            <person name="Miller S.L."/>
            <person name="King J."/>
            <person name="Sankaranarayanan K."/>
            <person name="Lawson P.A."/>
        </authorList>
    </citation>
    <scope>NUCLEOTIDE SEQUENCE</scope>
    <source>
        <strain evidence="4">BS-20</strain>
    </source>
</reference>
<name>A0AAU7DW21_9MICO</name>
<organism evidence="4">
    <name type="scientific">Jonesiaceae bacterium BS-20</name>
    <dbReference type="NCBI Taxonomy" id="3120821"/>
    <lineage>
        <taxon>Bacteria</taxon>
        <taxon>Bacillati</taxon>
        <taxon>Actinomycetota</taxon>
        <taxon>Actinomycetes</taxon>
        <taxon>Micrococcales</taxon>
        <taxon>Jonesiaceae</taxon>
    </lineage>
</organism>
<dbReference type="GO" id="GO:0016747">
    <property type="term" value="F:acyltransferase activity, transferring groups other than amino-acyl groups"/>
    <property type="evidence" value="ECO:0007669"/>
    <property type="project" value="InterPro"/>
</dbReference>
<keyword evidence="2" id="KW-0012">Acyltransferase</keyword>
<dbReference type="Pfam" id="PF00583">
    <property type="entry name" value="Acetyltransf_1"/>
    <property type="match status" value="1"/>
</dbReference>
<dbReference type="EMBL" id="CP146203">
    <property type="protein sequence ID" value="XBH21471.1"/>
    <property type="molecule type" value="Genomic_DNA"/>
</dbReference>
<dbReference type="PANTHER" id="PTHR43877:SF2">
    <property type="entry name" value="AMINOALKYLPHOSPHONATE N-ACETYLTRANSFERASE-RELATED"/>
    <property type="match status" value="1"/>
</dbReference>
<dbReference type="InterPro" id="IPR000182">
    <property type="entry name" value="GNAT_dom"/>
</dbReference>
<feature type="domain" description="N-acetyltransferase" evidence="3">
    <location>
        <begin position="5"/>
        <end position="164"/>
    </location>
</feature>
<dbReference type="PROSITE" id="PS51186">
    <property type="entry name" value="GNAT"/>
    <property type="match status" value="1"/>
</dbReference>
<accession>A0AAU7DW21</accession>
<dbReference type="InterPro" id="IPR050832">
    <property type="entry name" value="Bact_Acetyltransf"/>
</dbReference>
<dbReference type="PANTHER" id="PTHR43877">
    <property type="entry name" value="AMINOALKYLPHOSPHONATE N-ACETYLTRANSFERASE-RELATED-RELATED"/>
    <property type="match status" value="1"/>
</dbReference>